<dbReference type="PANTHER" id="PTHR42794:SF1">
    <property type="entry name" value="HEMIN IMPORT ATP-BINDING PROTEIN HMUV"/>
    <property type="match status" value="1"/>
</dbReference>
<dbReference type="Pfam" id="PF00005">
    <property type="entry name" value="ABC_tran"/>
    <property type="match status" value="1"/>
</dbReference>
<feature type="compositionally biased region" description="Basic and acidic residues" evidence="11">
    <location>
        <begin position="416"/>
        <end position="431"/>
    </location>
</feature>
<dbReference type="SMART" id="SM00382">
    <property type="entry name" value="AAA"/>
    <property type="match status" value="1"/>
</dbReference>
<keyword evidence="1" id="KW-0813">Transport</keyword>
<dbReference type="InterPro" id="IPR027417">
    <property type="entry name" value="P-loop_NTPase"/>
</dbReference>
<protein>
    <recommendedName>
        <fullName evidence="9">Cobalamin import ATP-binding protein BtuD</fullName>
        <ecNumber evidence="8">7.6.2.8</ecNumber>
    </recommendedName>
    <alternativeName>
        <fullName evidence="10">Vitamin B12-transporting ATPase</fullName>
    </alternativeName>
</protein>
<gene>
    <name evidence="13" type="ORF">ACFOZ7_04235</name>
</gene>
<dbReference type="GO" id="GO:0005524">
    <property type="term" value="F:ATP binding"/>
    <property type="evidence" value="ECO:0007669"/>
    <property type="project" value="UniProtKB-KW"/>
</dbReference>
<comment type="subunit">
    <text evidence="7">The complex is composed of two ATP-binding proteins (BtuD), two transmembrane proteins (BtuC) and a solute-binding protein (BtuF).</text>
</comment>
<dbReference type="RefSeq" id="WP_246967932.1">
    <property type="nucleotide sequence ID" value="NZ_CP095397.1"/>
</dbReference>
<comment type="caution">
    <text evidence="13">The sequence shown here is derived from an EMBL/GenBank/DDBJ whole genome shotgun (WGS) entry which is preliminary data.</text>
</comment>
<evidence type="ECO:0000256" key="3">
    <source>
        <dbReference type="ARBA" id="ARBA00022840"/>
    </source>
</evidence>
<evidence type="ECO:0000313" key="14">
    <source>
        <dbReference type="Proteomes" id="UP001595821"/>
    </source>
</evidence>
<evidence type="ECO:0000256" key="7">
    <source>
        <dbReference type="ARBA" id="ARBA00064420"/>
    </source>
</evidence>
<dbReference type="InterPro" id="IPR003439">
    <property type="entry name" value="ABC_transporter-like_ATP-bd"/>
</dbReference>
<evidence type="ECO:0000256" key="10">
    <source>
        <dbReference type="ARBA" id="ARBA00077139"/>
    </source>
</evidence>
<evidence type="ECO:0000256" key="2">
    <source>
        <dbReference type="ARBA" id="ARBA00022741"/>
    </source>
</evidence>
<keyword evidence="2" id="KW-0547">Nucleotide-binding</keyword>
<keyword evidence="3 13" id="KW-0067">ATP-binding</keyword>
<reference evidence="13 14" key="1">
    <citation type="journal article" date="2014" name="Int. J. Syst. Evol. Microbiol.">
        <title>Complete genome sequence of Corynebacterium casei LMG S-19264T (=DSM 44701T), isolated from a smear-ripened cheese.</title>
        <authorList>
            <consortium name="US DOE Joint Genome Institute (JGI-PGF)"/>
            <person name="Walter F."/>
            <person name="Albersmeier A."/>
            <person name="Kalinowski J."/>
            <person name="Ruckert C."/>
        </authorList>
    </citation>
    <scope>NUCLEOTIDE SEQUENCE [LARGE SCALE GENOMIC DNA]</scope>
    <source>
        <strain evidence="13 14">IBRC-M 10912</strain>
    </source>
</reference>
<keyword evidence="4" id="KW-1278">Translocase</keyword>
<dbReference type="AlphaFoldDB" id="A0ABD5NW63"/>
<feature type="region of interest" description="Disordered" evidence="11">
    <location>
        <begin position="406"/>
        <end position="431"/>
    </location>
</feature>
<dbReference type="EMBL" id="JBHSDJ010000013">
    <property type="protein sequence ID" value="MFC4246202.1"/>
    <property type="molecule type" value="Genomic_DNA"/>
</dbReference>
<sequence>MIDVDSLSVTYGDVPVLEDATFTVESGEFVGLVGPNGAGKTTLLRAISGVRSPDRGTVQIDGVPIHDLSSRESSRLVSVVPQDTHLSFSFDVRDVVEMGRTPHRSRFAPPTPDDRALVDDALERTRTAQFADRPIDEISGGERQRVLLARAIAQDTPVVLLDEPTASLDVNHQIETLELVCDLVADGKTAVAAIHDLDLAARFCDRLIVLADGTVLERGTADEVLTADAIARAFDATAAVTTNPVTGTQTVTALSSDHDPGDGDGDDLETPDRVHVLGTGPTAAGVVARLAAAGVDVSVGPVSSGDAAATTARRLAADVLTVEPFASLSQETLATLEDHLSDAEATVLADLEVGTGNQLVLESLADASGLVVVETRPFDERNYAGSRAKQLYDDLRRRGREATPEEILEAVARIDPTGDERPRQPLESDDD</sequence>
<dbReference type="GeneID" id="71855023"/>
<evidence type="ECO:0000256" key="4">
    <source>
        <dbReference type="ARBA" id="ARBA00022967"/>
    </source>
</evidence>
<dbReference type="CDD" id="cd03214">
    <property type="entry name" value="ABC_Iron-Siderophores_B12_Hemin"/>
    <property type="match status" value="1"/>
</dbReference>
<name>A0ABD5NW63_9EURY</name>
<evidence type="ECO:0000256" key="5">
    <source>
        <dbReference type="ARBA" id="ARBA00050590"/>
    </source>
</evidence>
<evidence type="ECO:0000256" key="11">
    <source>
        <dbReference type="SAM" id="MobiDB-lite"/>
    </source>
</evidence>
<evidence type="ECO:0000313" key="13">
    <source>
        <dbReference type="EMBL" id="MFC4246202.1"/>
    </source>
</evidence>
<dbReference type="InterPro" id="IPR003593">
    <property type="entry name" value="AAA+_ATPase"/>
</dbReference>
<dbReference type="Proteomes" id="UP001595821">
    <property type="component" value="Unassembled WGS sequence"/>
</dbReference>
<organism evidence="13 14">
    <name type="scientific">Natribaculum luteum</name>
    <dbReference type="NCBI Taxonomy" id="1586232"/>
    <lineage>
        <taxon>Archaea</taxon>
        <taxon>Methanobacteriati</taxon>
        <taxon>Methanobacteriota</taxon>
        <taxon>Stenosarchaea group</taxon>
        <taxon>Halobacteria</taxon>
        <taxon>Halobacteriales</taxon>
        <taxon>Natrialbaceae</taxon>
        <taxon>Natribaculum</taxon>
    </lineage>
</organism>
<dbReference type="GO" id="GO:0015420">
    <property type="term" value="F:ABC-type vitamin B12 transporter activity"/>
    <property type="evidence" value="ECO:0007669"/>
    <property type="project" value="UniProtKB-EC"/>
</dbReference>
<dbReference type="InterPro" id="IPR017871">
    <property type="entry name" value="ABC_transporter-like_CS"/>
</dbReference>
<comment type="function">
    <text evidence="6">Required for corrinoid utilization. Probably part of the ABC transporter complex BtuCDF involved in cobalamin (vitamin B12) import. Probably responsible for energy coupling to the transport system.</text>
</comment>
<evidence type="ECO:0000256" key="1">
    <source>
        <dbReference type="ARBA" id="ARBA00022448"/>
    </source>
</evidence>
<dbReference type="PROSITE" id="PS00211">
    <property type="entry name" value="ABC_TRANSPORTER_1"/>
    <property type="match status" value="1"/>
</dbReference>
<dbReference type="PROSITE" id="PS50893">
    <property type="entry name" value="ABC_TRANSPORTER_2"/>
    <property type="match status" value="1"/>
</dbReference>
<dbReference type="Gene3D" id="3.40.50.300">
    <property type="entry name" value="P-loop containing nucleotide triphosphate hydrolases"/>
    <property type="match status" value="1"/>
</dbReference>
<dbReference type="SUPFAM" id="SSF52540">
    <property type="entry name" value="P-loop containing nucleoside triphosphate hydrolases"/>
    <property type="match status" value="1"/>
</dbReference>
<evidence type="ECO:0000256" key="6">
    <source>
        <dbReference type="ARBA" id="ARBA00058960"/>
    </source>
</evidence>
<dbReference type="FunFam" id="3.40.50.300:FF:000134">
    <property type="entry name" value="Iron-enterobactin ABC transporter ATP-binding protein"/>
    <property type="match status" value="1"/>
</dbReference>
<accession>A0ABD5NW63</accession>
<comment type="catalytic activity">
    <reaction evidence="5">
        <text>an R-cob(III)alamin(out) + ATP + H2O = an R-cob(III)alamin(in) + ADP + phosphate + H(+)</text>
        <dbReference type="Rhea" id="RHEA:17873"/>
        <dbReference type="ChEBI" id="CHEBI:15377"/>
        <dbReference type="ChEBI" id="CHEBI:15378"/>
        <dbReference type="ChEBI" id="CHEBI:30616"/>
        <dbReference type="ChEBI" id="CHEBI:43474"/>
        <dbReference type="ChEBI" id="CHEBI:140785"/>
        <dbReference type="ChEBI" id="CHEBI:456216"/>
        <dbReference type="EC" id="7.6.2.8"/>
    </reaction>
</comment>
<dbReference type="EC" id="7.6.2.8" evidence="8"/>
<evidence type="ECO:0000256" key="9">
    <source>
        <dbReference type="ARBA" id="ARBA00073649"/>
    </source>
</evidence>
<evidence type="ECO:0000259" key="12">
    <source>
        <dbReference type="PROSITE" id="PS50893"/>
    </source>
</evidence>
<dbReference type="PANTHER" id="PTHR42794">
    <property type="entry name" value="HEMIN IMPORT ATP-BINDING PROTEIN HMUV"/>
    <property type="match status" value="1"/>
</dbReference>
<proteinExistence type="predicted"/>
<feature type="domain" description="ABC transporter" evidence="12">
    <location>
        <begin position="2"/>
        <end position="237"/>
    </location>
</feature>
<evidence type="ECO:0000256" key="8">
    <source>
        <dbReference type="ARBA" id="ARBA00066387"/>
    </source>
</evidence>